<dbReference type="Gene3D" id="3.90.1150.10">
    <property type="entry name" value="Aspartate Aminotransferase, domain 1"/>
    <property type="match status" value="1"/>
</dbReference>
<dbReference type="Gene3D" id="3.40.640.10">
    <property type="entry name" value="Type I PLP-dependent aspartate aminotransferase-like (Major domain)"/>
    <property type="match status" value="1"/>
</dbReference>
<keyword evidence="4" id="KW-0663">Pyridoxal phosphate</keyword>
<dbReference type="InterPro" id="IPR004839">
    <property type="entry name" value="Aminotransferase_I/II_large"/>
</dbReference>
<evidence type="ECO:0000256" key="1">
    <source>
        <dbReference type="ARBA" id="ARBA00001933"/>
    </source>
</evidence>
<dbReference type="SUPFAM" id="SSF53383">
    <property type="entry name" value="PLP-dependent transferases"/>
    <property type="match status" value="1"/>
</dbReference>
<gene>
    <name evidence="6" type="ORF">METZ01_LOCUS5005</name>
</gene>
<dbReference type="InterPro" id="IPR051326">
    <property type="entry name" value="Kynurenine-oxoglutarate_AT"/>
</dbReference>
<evidence type="ECO:0000256" key="3">
    <source>
        <dbReference type="ARBA" id="ARBA00022679"/>
    </source>
</evidence>
<proteinExistence type="predicted"/>
<dbReference type="EMBL" id="UINC01000258">
    <property type="protein sequence ID" value="SUZ52151.1"/>
    <property type="molecule type" value="Genomic_DNA"/>
</dbReference>
<evidence type="ECO:0000259" key="5">
    <source>
        <dbReference type="Pfam" id="PF00155"/>
    </source>
</evidence>
<dbReference type="PANTHER" id="PTHR43807:SF20">
    <property type="entry name" value="FI04487P"/>
    <property type="match status" value="1"/>
</dbReference>
<evidence type="ECO:0000256" key="2">
    <source>
        <dbReference type="ARBA" id="ARBA00022576"/>
    </source>
</evidence>
<dbReference type="GO" id="GO:0005739">
    <property type="term" value="C:mitochondrion"/>
    <property type="evidence" value="ECO:0007669"/>
    <property type="project" value="TreeGrafter"/>
</dbReference>
<dbReference type="InterPro" id="IPR015421">
    <property type="entry name" value="PyrdxlP-dep_Trfase_major"/>
</dbReference>
<reference evidence="6" key="1">
    <citation type="submission" date="2018-05" db="EMBL/GenBank/DDBJ databases">
        <authorList>
            <person name="Lanie J.A."/>
            <person name="Ng W.-L."/>
            <person name="Kazmierczak K.M."/>
            <person name="Andrzejewski T.M."/>
            <person name="Davidsen T.M."/>
            <person name="Wayne K.J."/>
            <person name="Tettelin H."/>
            <person name="Glass J.I."/>
            <person name="Rusch D."/>
            <person name="Podicherti R."/>
            <person name="Tsui H.-C.T."/>
            <person name="Winkler M.E."/>
        </authorList>
    </citation>
    <scope>NUCLEOTIDE SEQUENCE</scope>
</reference>
<dbReference type="InterPro" id="IPR015424">
    <property type="entry name" value="PyrdxlP-dep_Trfase"/>
</dbReference>
<dbReference type="CDD" id="cd00609">
    <property type="entry name" value="AAT_like"/>
    <property type="match status" value="1"/>
</dbReference>
<dbReference type="AlphaFoldDB" id="A0A381NC14"/>
<evidence type="ECO:0000313" key="6">
    <source>
        <dbReference type="EMBL" id="SUZ52151.1"/>
    </source>
</evidence>
<dbReference type="PANTHER" id="PTHR43807">
    <property type="entry name" value="FI04487P"/>
    <property type="match status" value="1"/>
</dbReference>
<accession>A0A381NC14</accession>
<organism evidence="6">
    <name type="scientific">marine metagenome</name>
    <dbReference type="NCBI Taxonomy" id="408172"/>
    <lineage>
        <taxon>unclassified sequences</taxon>
        <taxon>metagenomes</taxon>
        <taxon>ecological metagenomes</taxon>
    </lineage>
</organism>
<feature type="domain" description="Aminotransferase class I/classII large" evidence="5">
    <location>
        <begin position="39"/>
        <end position="366"/>
    </location>
</feature>
<dbReference type="GO" id="GO:0016212">
    <property type="term" value="F:kynurenine-oxoglutarate transaminase activity"/>
    <property type="evidence" value="ECO:0007669"/>
    <property type="project" value="TreeGrafter"/>
</dbReference>
<dbReference type="InterPro" id="IPR015422">
    <property type="entry name" value="PyrdxlP-dep_Trfase_small"/>
</dbReference>
<sequence>MSVSRLDHITKIGVEVMGDLADKLSDPEVLRLENLDTDLRPPQSAVDFTKRAVDDDEANSYLPFFGLNPLRKAATALVERQSGQTYNWETECVIGAGGMSGILNVLLATLEPGDEVLLTDPIYVGLINRVRLAGGVPKFVPLIPSPEGWRLDMEALEKIAPEPVKVALLMSPAMPTGCVFTKDEWGALTNFCKLANCWLIDDTAMERILYNDQPAIHPASFFGMRDKVITCGAVTKEYRMIGWRVGWAVGPAEIMADVMRVSISNVVCQTGIAMGAAAAAIKDPNDGIETSVEEWKRRRDVAVEELKDFDVIPPDGGWSFLVDVSPLDMDAPTASKRLLDKGKIAATPMVNWGSKNSTRYVRIVFSNEPVERLKGLGKRFKDSLFV</sequence>
<protein>
    <recommendedName>
        <fullName evidence="5">Aminotransferase class I/classII large domain-containing protein</fullName>
    </recommendedName>
</protein>
<keyword evidence="3" id="KW-0808">Transferase</keyword>
<dbReference type="GO" id="GO:0030170">
    <property type="term" value="F:pyridoxal phosphate binding"/>
    <property type="evidence" value="ECO:0007669"/>
    <property type="project" value="InterPro"/>
</dbReference>
<dbReference type="Pfam" id="PF00155">
    <property type="entry name" value="Aminotran_1_2"/>
    <property type="match status" value="1"/>
</dbReference>
<comment type="cofactor">
    <cofactor evidence="1">
        <name>pyridoxal 5'-phosphate</name>
        <dbReference type="ChEBI" id="CHEBI:597326"/>
    </cofactor>
</comment>
<evidence type="ECO:0000256" key="4">
    <source>
        <dbReference type="ARBA" id="ARBA00022898"/>
    </source>
</evidence>
<name>A0A381NC14_9ZZZZ</name>
<keyword evidence="2" id="KW-0032">Aminotransferase</keyword>